<sequence>MTITAEDITRSAFAEGGEAIPADLRHRIDITHEDEAVNAIVKAINTNVIPDVYVRSGEVCEVCEIDDGEGPRLVIRPVDADRLRLLLAEHTYCYRSKTIKTEAGSKTIETSGLPAVSTGRAVLSRTSWPGLNLLAGVIGMPIIRPDGTVLATPGYDSATRLYYQPALAVGPIPDQPTLAEVSEARMFVFDYVLTDFCWDSDASKANYFAALMTPILRRFIGGLPPFILISAATRGSGKSLLTEIMKAAYGIHMTPWVRREEEFKKKITSLFQDTSEPVIVFDNVEPFDTISHGSLSMLLTSTKWSERILGASNMFTALNDRLWAATGNNLSVGGDVASRSVLTRLDPRMERPEERSGFAIDDLWSWLGEEANRADLLRSLLILARAWIADGAEKDTTRRMRNFTSWAQAMGGLIAYHGLPDFLANLDELTTGSDDEETSTAAFILKWFSKYGTAPQRATALVDSARVDNFGGTLVDPWDGTFPSTYKDGKNIPFTAKGLGKFLAARRDRIFAGHVLRADLDKKSKVWSYRVLPHDEEADQ</sequence>
<proteinExistence type="predicted"/>
<evidence type="ECO:0000313" key="1">
    <source>
        <dbReference type="EMBL" id="SBP00114.1"/>
    </source>
</evidence>
<dbReference type="RefSeq" id="WP_225268736.1">
    <property type="nucleotide sequence ID" value="NZ_CP084058.1"/>
</dbReference>
<accession>A0A1M4EMR7</accession>
<dbReference type="AlphaFoldDB" id="A0A1M4EMR7"/>
<reference evidence="1" key="1">
    <citation type="submission" date="2016-04" db="EMBL/GenBank/DDBJ databases">
        <authorList>
            <person name="Evans L.H."/>
            <person name="Alamgir A."/>
            <person name="Owens N."/>
            <person name="Weber N.D."/>
            <person name="Virtaneva K."/>
            <person name="Barbian K."/>
            <person name="Babar A."/>
            <person name="Rosenke K."/>
        </authorList>
    </citation>
    <scope>NUCLEOTIDE SEQUENCE</scope>
    <source>
        <strain evidence="1">Nono1</strain>
    </source>
</reference>
<name>A0A1M4EMR7_9ACTN</name>
<protein>
    <recommendedName>
        <fullName evidence="2">DNA primase/helicase, phage-associated</fullName>
    </recommendedName>
</protein>
<evidence type="ECO:0008006" key="2">
    <source>
        <dbReference type="Google" id="ProtNLM"/>
    </source>
</evidence>
<organism evidence="1">
    <name type="scientific">Nonomuraea gerenzanensis</name>
    <dbReference type="NCBI Taxonomy" id="93944"/>
    <lineage>
        <taxon>Bacteria</taxon>
        <taxon>Bacillati</taxon>
        <taxon>Actinomycetota</taxon>
        <taxon>Actinomycetes</taxon>
        <taxon>Streptosporangiales</taxon>
        <taxon>Streptosporangiaceae</taxon>
        <taxon>Nonomuraea</taxon>
    </lineage>
</organism>
<dbReference type="EMBL" id="LT559118">
    <property type="protein sequence ID" value="SBP00114.1"/>
    <property type="molecule type" value="Genomic_DNA"/>
</dbReference>
<gene>
    <name evidence="1" type="ORF">BN4615_P9630</name>
</gene>